<evidence type="ECO:0000313" key="2">
    <source>
        <dbReference type="EMBL" id="GGM06636.1"/>
    </source>
</evidence>
<dbReference type="Pfam" id="PF14326">
    <property type="entry name" value="DUF4384"/>
    <property type="match status" value="1"/>
</dbReference>
<dbReference type="EMBL" id="BMOM01000007">
    <property type="protein sequence ID" value="GGM06636.1"/>
    <property type="molecule type" value="Genomic_DNA"/>
</dbReference>
<dbReference type="InterPro" id="IPR025493">
    <property type="entry name" value="DUF4384"/>
</dbReference>
<evidence type="ECO:0000259" key="1">
    <source>
        <dbReference type="Pfam" id="PF14326"/>
    </source>
</evidence>
<feature type="domain" description="DUF4384" evidence="1">
    <location>
        <begin position="77"/>
        <end position="149"/>
    </location>
</feature>
<protein>
    <recommendedName>
        <fullName evidence="1">DUF4384 domain-containing protein</fullName>
    </recommendedName>
</protein>
<name>A0ABQ2GPQ8_9DEIO</name>
<gene>
    <name evidence="2" type="ORF">GCM10010841_13590</name>
</gene>
<comment type="caution">
    <text evidence="2">The sequence shown here is derived from an EMBL/GenBank/DDBJ whole genome shotgun (WGS) entry which is preliminary data.</text>
</comment>
<proteinExistence type="predicted"/>
<keyword evidence="3" id="KW-1185">Reference proteome</keyword>
<sequence length="193" mass="20696">MAAALGGGGTLNCLRPHSQIPVRPGAYAAPMHKAFLFGALALGLSACTVTVQPNLSIQGGDSNLITTLRPDRGEGSTYRVGEAVRFNLTTRTPGYVTLLALQSNGYASVLAQNVYVGAGTTTFPRPGDNVVYNLAEPRGLQRVRAIFTRVRPTTSIALSGIYDGNRWNATTTAYLNPYSPADRDVQETYLYIR</sequence>
<dbReference type="Proteomes" id="UP000661918">
    <property type="component" value="Unassembled WGS sequence"/>
</dbReference>
<accession>A0ABQ2GPQ8</accession>
<reference evidence="3" key="1">
    <citation type="journal article" date="2019" name="Int. J. Syst. Evol. Microbiol.">
        <title>The Global Catalogue of Microorganisms (GCM) 10K type strain sequencing project: providing services to taxonomists for standard genome sequencing and annotation.</title>
        <authorList>
            <consortium name="The Broad Institute Genomics Platform"/>
            <consortium name="The Broad Institute Genome Sequencing Center for Infectious Disease"/>
            <person name="Wu L."/>
            <person name="Ma J."/>
        </authorList>
    </citation>
    <scope>NUCLEOTIDE SEQUENCE [LARGE SCALE GENOMIC DNA]</scope>
    <source>
        <strain evidence="3">JCM 15443</strain>
    </source>
</reference>
<evidence type="ECO:0000313" key="3">
    <source>
        <dbReference type="Proteomes" id="UP000661918"/>
    </source>
</evidence>
<organism evidence="2 3">
    <name type="scientific">Deinococcus aerophilus</name>
    <dbReference type="NCBI Taxonomy" id="522488"/>
    <lineage>
        <taxon>Bacteria</taxon>
        <taxon>Thermotogati</taxon>
        <taxon>Deinococcota</taxon>
        <taxon>Deinococci</taxon>
        <taxon>Deinococcales</taxon>
        <taxon>Deinococcaceae</taxon>
        <taxon>Deinococcus</taxon>
    </lineage>
</organism>